<dbReference type="Proteomes" id="UP001295423">
    <property type="component" value="Unassembled WGS sequence"/>
</dbReference>
<proteinExistence type="predicted"/>
<dbReference type="EMBL" id="CAKOGP040001001">
    <property type="protein sequence ID" value="CAJ1941117.1"/>
    <property type="molecule type" value="Genomic_DNA"/>
</dbReference>
<evidence type="ECO:0000313" key="3">
    <source>
        <dbReference type="Proteomes" id="UP001295423"/>
    </source>
</evidence>
<gene>
    <name evidence="2" type="ORF">CYCCA115_LOCUS7361</name>
</gene>
<evidence type="ECO:0000313" key="2">
    <source>
        <dbReference type="EMBL" id="CAJ1941117.1"/>
    </source>
</evidence>
<sequence length="134" mass="14593">MGLLKHVLLPAFGLMHGASVAACSDLKGWAEMIGKKDDVSEKDENSVRQNHMLGSLRGFNLGMMVLCGMGIFKEHAHFRGQIILTEFVLFTTVAVDAYRLGDLNYMIPGAHALVALGGFIVNHLEPGIFTKPKP</sequence>
<accession>A0AAD2FI80</accession>
<dbReference type="PROSITE" id="PS51257">
    <property type="entry name" value="PROKAR_LIPOPROTEIN"/>
    <property type="match status" value="1"/>
</dbReference>
<evidence type="ECO:0000256" key="1">
    <source>
        <dbReference type="SAM" id="SignalP"/>
    </source>
</evidence>
<keyword evidence="1" id="KW-0732">Signal</keyword>
<comment type="caution">
    <text evidence="2">The sequence shown here is derived from an EMBL/GenBank/DDBJ whole genome shotgun (WGS) entry which is preliminary data.</text>
</comment>
<feature type="chain" id="PRO_5042103959" evidence="1">
    <location>
        <begin position="24"/>
        <end position="134"/>
    </location>
</feature>
<keyword evidence="3" id="KW-1185">Reference proteome</keyword>
<dbReference type="AlphaFoldDB" id="A0AAD2FI80"/>
<feature type="signal peptide" evidence="1">
    <location>
        <begin position="1"/>
        <end position="23"/>
    </location>
</feature>
<organism evidence="2 3">
    <name type="scientific">Cylindrotheca closterium</name>
    <dbReference type="NCBI Taxonomy" id="2856"/>
    <lineage>
        <taxon>Eukaryota</taxon>
        <taxon>Sar</taxon>
        <taxon>Stramenopiles</taxon>
        <taxon>Ochrophyta</taxon>
        <taxon>Bacillariophyta</taxon>
        <taxon>Bacillariophyceae</taxon>
        <taxon>Bacillariophycidae</taxon>
        <taxon>Bacillariales</taxon>
        <taxon>Bacillariaceae</taxon>
        <taxon>Cylindrotheca</taxon>
    </lineage>
</organism>
<name>A0AAD2FI80_9STRA</name>
<reference evidence="2" key="1">
    <citation type="submission" date="2023-08" db="EMBL/GenBank/DDBJ databases">
        <authorList>
            <person name="Audoor S."/>
            <person name="Bilcke G."/>
        </authorList>
    </citation>
    <scope>NUCLEOTIDE SEQUENCE</scope>
</reference>
<protein>
    <submittedName>
        <fullName evidence="2">Uncharacterized protein</fullName>
    </submittedName>
</protein>